<evidence type="ECO:0000256" key="2">
    <source>
        <dbReference type="SAM" id="SignalP"/>
    </source>
</evidence>
<dbReference type="GeneID" id="98642892"/>
<feature type="signal peptide" evidence="2">
    <location>
        <begin position="1"/>
        <end position="21"/>
    </location>
</feature>
<gene>
    <name evidence="3" type="ORF">AAAT05_00545</name>
</gene>
<feature type="chain" id="PRO_5047143336" description="Lipoprotein" evidence="2">
    <location>
        <begin position="22"/>
        <end position="161"/>
    </location>
</feature>
<proteinExistence type="predicted"/>
<dbReference type="Proteomes" id="UP001478817">
    <property type="component" value="Unassembled WGS sequence"/>
</dbReference>
<evidence type="ECO:0000256" key="1">
    <source>
        <dbReference type="SAM" id="MobiDB-lite"/>
    </source>
</evidence>
<keyword evidence="4" id="KW-1185">Reference proteome</keyword>
<comment type="caution">
    <text evidence="3">The sequence shown here is derived from an EMBL/GenBank/DDBJ whole genome shotgun (WGS) entry which is preliminary data.</text>
</comment>
<reference evidence="3 4" key="1">
    <citation type="submission" date="2024-04" db="EMBL/GenBank/DDBJ databases">
        <title>Human intestinal bacterial collection.</title>
        <authorList>
            <person name="Pauvert C."/>
            <person name="Hitch T.C.A."/>
            <person name="Clavel T."/>
        </authorList>
    </citation>
    <scope>NUCLEOTIDE SEQUENCE [LARGE SCALE GENOMIC DNA]</scope>
    <source>
        <strain evidence="3 4">CLA-AA-H197</strain>
    </source>
</reference>
<dbReference type="EMBL" id="JBBNGS010000001">
    <property type="protein sequence ID" value="MEQ2636844.1"/>
    <property type="molecule type" value="Genomic_DNA"/>
</dbReference>
<accession>A0ABV1IDW9</accession>
<protein>
    <recommendedName>
        <fullName evidence="5">Lipoprotein</fullName>
    </recommendedName>
</protein>
<evidence type="ECO:0000313" key="4">
    <source>
        <dbReference type="Proteomes" id="UP001478817"/>
    </source>
</evidence>
<feature type="region of interest" description="Disordered" evidence="1">
    <location>
        <begin position="26"/>
        <end position="51"/>
    </location>
</feature>
<dbReference type="RefSeq" id="WP_117204296.1">
    <property type="nucleotide sequence ID" value="NZ_JBBNGS010000001.1"/>
</dbReference>
<evidence type="ECO:0008006" key="5">
    <source>
        <dbReference type="Google" id="ProtNLM"/>
    </source>
</evidence>
<evidence type="ECO:0000313" key="3">
    <source>
        <dbReference type="EMBL" id="MEQ2636844.1"/>
    </source>
</evidence>
<organism evidence="3 4">
    <name type="scientific">Paratractidigestivibacter faecalis</name>
    <dbReference type="NCBI Taxonomy" id="2292441"/>
    <lineage>
        <taxon>Bacteria</taxon>
        <taxon>Bacillati</taxon>
        <taxon>Actinomycetota</taxon>
        <taxon>Coriobacteriia</taxon>
        <taxon>Coriobacteriales</taxon>
        <taxon>Atopobiaceae</taxon>
        <taxon>Paratractidigestivibacter</taxon>
    </lineage>
</organism>
<name>A0ABV1IDW9_9ACTN</name>
<keyword evidence="2" id="KW-0732">Signal</keyword>
<feature type="compositionally biased region" description="Basic and acidic residues" evidence="1">
    <location>
        <begin position="41"/>
        <end position="51"/>
    </location>
</feature>
<feature type="compositionally biased region" description="Low complexity" evidence="1">
    <location>
        <begin position="26"/>
        <end position="39"/>
    </location>
</feature>
<sequence length="161" mass="17031">MKKQMLVVGALAMALSMPLVACGNASSGTSSNSGTTTATEQKSDSKSDSKSDFDANKFYAGQWRGSVEMTGQTVYGTAGGFEQMLDVNLAEDGTCEVVPLEAHADLLNDKGTWEGTADKLTLHLEKAGDIELTVSGKANLEGDAHAFDIADFDTIQFDFYG</sequence>